<sequence>MKTEANIPRIVHYCWFGRGEKPKLIQKCMRSWKKHLSGYRFIEWNEDNFDIGSVRYVKEAYEARKFAFVSDYVRLHALMEHGGIYLDTDVEVLGSLDDFLHHEAFSGFEDERYLQSGTMGAVVGHPWIAALKDNYAARSFLQADGTYDMTTNTAVISELSKRDGLVLDGKYQALRNGVVFYPRTYFSPYDYINGANYLSEDSVTIHHFAQSWLPAHVRLRSGMKRAASKVIGPDMIAKMRQMLSSNGR</sequence>
<dbReference type="SUPFAM" id="SSF53448">
    <property type="entry name" value="Nucleotide-diphospho-sugar transferases"/>
    <property type="match status" value="1"/>
</dbReference>
<dbReference type="Pfam" id="PF04488">
    <property type="entry name" value="Gly_transf_sug"/>
    <property type="match status" value="1"/>
</dbReference>
<organism evidence="2 3">
    <name type="scientific">Paenibacillus chungangensis</name>
    <dbReference type="NCBI Taxonomy" id="696535"/>
    <lineage>
        <taxon>Bacteria</taxon>
        <taxon>Bacillati</taxon>
        <taxon>Bacillota</taxon>
        <taxon>Bacilli</taxon>
        <taxon>Bacillales</taxon>
        <taxon>Paenibacillaceae</taxon>
        <taxon>Paenibacillus</taxon>
    </lineage>
</organism>
<proteinExistence type="predicted"/>
<dbReference type="EMBL" id="JBHTJZ010000035">
    <property type="protein sequence ID" value="MFD0961397.1"/>
    <property type="molecule type" value="Genomic_DNA"/>
</dbReference>
<dbReference type="RefSeq" id="WP_377566928.1">
    <property type="nucleotide sequence ID" value="NZ_JBHTJZ010000035.1"/>
</dbReference>
<keyword evidence="1" id="KW-0808">Transferase</keyword>
<dbReference type="Proteomes" id="UP001596989">
    <property type="component" value="Unassembled WGS sequence"/>
</dbReference>
<dbReference type="InterPro" id="IPR051706">
    <property type="entry name" value="Glycosyltransferase_domain"/>
</dbReference>
<reference evidence="3" key="1">
    <citation type="journal article" date="2019" name="Int. J. Syst. Evol. Microbiol.">
        <title>The Global Catalogue of Microorganisms (GCM) 10K type strain sequencing project: providing services to taxonomists for standard genome sequencing and annotation.</title>
        <authorList>
            <consortium name="The Broad Institute Genomics Platform"/>
            <consortium name="The Broad Institute Genome Sequencing Center for Infectious Disease"/>
            <person name="Wu L."/>
            <person name="Ma J."/>
        </authorList>
    </citation>
    <scope>NUCLEOTIDE SEQUENCE [LARGE SCALE GENOMIC DNA]</scope>
    <source>
        <strain evidence="3">CCUG 59129</strain>
    </source>
</reference>
<accession>A0ABW3HV44</accession>
<protein>
    <submittedName>
        <fullName evidence="2">Glycosyltransferase family 32 protein</fullName>
    </submittedName>
</protein>
<dbReference type="InterPro" id="IPR029044">
    <property type="entry name" value="Nucleotide-diphossugar_trans"/>
</dbReference>
<dbReference type="PANTHER" id="PTHR32385">
    <property type="entry name" value="MANNOSYL PHOSPHORYLINOSITOL CERAMIDE SYNTHASE"/>
    <property type="match status" value="1"/>
</dbReference>
<keyword evidence="3" id="KW-1185">Reference proteome</keyword>
<evidence type="ECO:0000313" key="3">
    <source>
        <dbReference type="Proteomes" id="UP001596989"/>
    </source>
</evidence>
<dbReference type="PANTHER" id="PTHR32385:SF15">
    <property type="entry name" value="INOSITOL PHOSPHOCERAMIDE MANNOSYLTRANSFERASE 1"/>
    <property type="match status" value="1"/>
</dbReference>
<comment type="caution">
    <text evidence="2">The sequence shown here is derived from an EMBL/GenBank/DDBJ whole genome shotgun (WGS) entry which is preliminary data.</text>
</comment>
<dbReference type="InterPro" id="IPR007577">
    <property type="entry name" value="GlycoTrfase_DXD_sugar-bd_CS"/>
</dbReference>
<evidence type="ECO:0000313" key="2">
    <source>
        <dbReference type="EMBL" id="MFD0961397.1"/>
    </source>
</evidence>
<dbReference type="Gene3D" id="3.90.550.20">
    <property type="match status" value="1"/>
</dbReference>
<gene>
    <name evidence="2" type="ORF">ACFQ2I_18760</name>
</gene>
<evidence type="ECO:0000256" key="1">
    <source>
        <dbReference type="ARBA" id="ARBA00022679"/>
    </source>
</evidence>
<name>A0ABW3HV44_9BACL</name>